<keyword evidence="3" id="KW-1185">Reference proteome</keyword>
<feature type="non-terminal residue" evidence="2">
    <location>
        <position position="53"/>
    </location>
</feature>
<dbReference type="AlphaFoldDB" id="A0A8S0TCF9"/>
<evidence type="ECO:0000313" key="2">
    <source>
        <dbReference type="EMBL" id="CAA3002788.1"/>
    </source>
</evidence>
<feature type="compositionally biased region" description="Basic and acidic residues" evidence="1">
    <location>
        <begin position="24"/>
        <end position="43"/>
    </location>
</feature>
<accession>A0A8S0TCF9</accession>
<gene>
    <name evidence="2" type="ORF">OLEA9_A017860</name>
</gene>
<evidence type="ECO:0000256" key="1">
    <source>
        <dbReference type="SAM" id="MobiDB-lite"/>
    </source>
</evidence>
<dbReference type="EMBL" id="CACTIH010005878">
    <property type="protein sequence ID" value="CAA3002788.1"/>
    <property type="molecule type" value="Genomic_DNA"/>
</dbReference>
<name>A0A8S0TCF9_OLEEU</name>
<reference evidence="2 3" key="1">
    <citation type="submission" date="2019-12" db="EMBL/GenBank/DDBJ databases">
        <authorList>
            <person name="Alioto T."/>
            <person name="Alioto T."/>
            <person name="Gomez Garrido J."/>
        </authorList>
    </citation>
    <scope>NUCLEOTIDE SEQUENCE [LARGE SCALE GENOMIC DNA]</scope>
</reference>
<protein>
    <submittedName>
        <fullName evidence="2">Uncharacterized protein</fullName>
    </submittedName>
</protein>
<evidence type="ECO:0000313" key="3">
    <source>
        <dbReference type="Proteomes" id="UP000594638"/>
    </source>
</evidence>
<sequence length="53" mass="5508">MHNGITVATTFDGVDNATSGGMGAKREGIDKGEGKGWREKGDENDLGLQSEIG</sequence>
<organism evidence="2 3">
    <name type="scientific">Olea europaea subsp. europaea</name>
    <dbReference type="NCBI Taxonomy" id="158383"/>
    <lineage>
        <taxon>Eukaryota</taxon>
        <taxon>Viridiplantae</taxon>
        <taxon>Streptophyta</taxon>
        <taxon>Embryophyta</taxon>
        <taxon>Tracheophyta</taxon>
        <taxon>Spermatophyta</taxon>
        <taxon>Magnoliopsida</taxon>
        <taxon>eudicotyledons</taxon>
        <taxon>Gunneridae</taxon>
        <taxon>Pentapetalae</taxon>
        <taxon>asterids</taxon>
        <taxon>lamiids</taxon>
        <taxon>Lamiales</taxon>
        <taxon>Oleaceae</taxon>
        <taxon>Oleeae</taxon>
        <taxon>Olea</taxon>
    </lineage>
</organism>
<dbReference type="Proteomes" id="UP000594638">
    <property type="component" value="Unassembled WGS sequence"/>
</dbReference>
<proteinExistence type="predicted"/>
<feature type="region of interest" description="Disordered" evidence="1">
    <location>
        <begin position="1"/>
        <end position="53"/>
    </location>
</feature>
<comment type="caution">
    <text evidence="2">The sequence shown here is derived from an EMBL/GenBank/DDBJ whole genome shotgun (WGS) entry which is preliminary data.</text>
</comment>